<reference evidence="1 2" key="1">
    <citation type="submission" date="2018-03" db="EMBL/GenBank/DDBJ databases">
        <authorList>
            <person name="Guldener U."/>
        </authorList>
    </citation>
    <scope>NUCLEOTIDE SEQUENCE [LARGE SCALE GENOMIC DNA]</scope>
    <source>
        <strain evidence="1 2">DAOM196992</strain>
    </source>
</reference>
<dbReference type="AlphaFoldDB" id="A0A5C3EYS8"/>
<name>A0A5C3EYS8_9BASI</name>
<keyword evidence="2" id="KW-1185">Reference proteome</keyword>
<gene>
    <name evidence="1" type="ORF">PSFLO_02297</name>
</gene>
<protein>
    <submittedName>
        <fullName evidence="1">Uncharacterized protein</fullName>
    </submittedName>
</protein>
<proteinExistence type="predicted"/>
<organism evidence="1 2">
    <name type="scientific">Pseudozyma flocculosa</name>
    <dbReference type="NCBI Taxonomy" id="84751"/>
    <lineage>
        <taxon>Eukaryota</taxon>
        <taxon>Fungi</taxon>
        <taxon>Dikarya</taxon>
        <taxon>Basidiomycota</taxon>
        <taxon>Ustilaginomycotina</taxon>
        <taxon>Ustilaginomycetes</taxon>
        <taxon>Ustilaginales</taxon>
        <taxon>Ustilaginaceae</taxon>
        <taxon>Pseudozyma</taxon>
    </lineage>
</organism>
<sequence length="40" mass="4150">MDALFAPFTSVQAVSTEQAPVNNEDPSKTGRPWGGACVVA</sequence>
<evidence type="ECO:0000313" key="1">
    <source>
        <dbReference type="EMBL" id="SPO36826.1"/>
    </source>
</evidence>
<accession>A0A5C3EYS8</accession>
<dbReference type="Proteomes" id="UP000323386">
    <property type="component" value="Unassembled WGS sequence"/>
</dbReference>
<dbReference type="EMBL" id="OOIP01000005">
    <property type="protein sequence ID" value="SPO36826.1"/>
    <property type="molecule type" value="Genomic_DNA"/>
</dbReference>
<evidence type="ECO:0000313" key="2">
    <source>
        <dbReference type="Proteomes" id="UP000323386"/>
    </source>
</evidence>